<evidence type="ECO:0000256" key="1">
    <source>
        <dbReference type="SAM" id="MobiDB-lite"/>
    </source>
</evidence>
<evidence type="ECO:0000313" key="3">
    <source>
        <dbReference type="EMBL" id="KAJ3979989.1"/>
    </source>
</evidence>
<sequence>MVGKHFVLHGPREQRKEGGSTHTNPAETPNVIEPSSVQPEPTETTANPAIEVPEVSMNTSLLTALAASQSKLDLESLLKNQYRNDTMFKKIIDKPKEYRNFEVSDGLVHLIQHDRKVLCIPKLTVNGRNIRECIIDEAHSLLAHLGPKKTIDYLRDYVWWK</sequence>
<feature type="non-terminal residue" evidence="3">
    <location>
        <position position="161"/>
    </location>
</feature>
<proteinExistence type="predicted"/>
<dbReference type="Proteomes" id="UP001163850">
    <property type="component" value="Unassembled WGS sequence"/>
</dbReference>
<evidence type="ECO:0000313" key="4">
    <source>
        <dbReference type="Proteomes" id="UP001163850"/>
    </source>
</evidence>
<dbReference type="AlphaFoldDB" id="A0AA38UNA0"/>
<dbReference type="InterPro" id="IPR041588">
    <property type="entry name" value="Integrase_H2C2"/>
</dbReference>
<accession>A0AA38UNA0</accession>
<feature type="region of interest" description="Disordered" evidence="1">
    <location>
        <begin position="1"/>
        <end position="44"/>
    </location>
</feature>
<dbReference type="Gene3D" id="1.10.340.70">
    <property type="match status" value="1"/>
</dbReference>
<name>A0AA38UNA0_9AGAR</name>
<evidence type="ECO:0000259" key="2">
    <source>
        <dbReference type="Pfam" id="PF17921"/>
    </source>
</evidence>
<reference evidence="3" key="1">
    <citation type="submission" date="2022-08" db="EMBL/GenBank/DDBJ databases">
        <authorList>
            <consortium name="DOE Joint Genome Institute"/>
            <person name="Min B."/>
            <person name="Riley R."/>
            <person name="Sierra-Patev S."/>
            <person name="Naranjo-Ortiz M."/>
            <person name="Looney B."/>
            <person name="Konkel Z."/>
            <person name="Slot J.C."/>
            <person name="Sakamoto Y."/>
            <person name="Steenwyk J.L."/>
            <person name="Rokas A."/>
            <person name="Carro J."/>
            <person name="Camarero S."/>
            <person name="Ferreira P."/>
            <person name="Molpeceres G."/>
            <person name="Ruiz-Duenas F.J."/>
            <person name="Serrano A."/>
            <person name="Henrissat B."/>
            <person name="Drula E."/>
            <person name="Hughes K.W."/>
            <person name="Mata J.L."/>
            <person name="Ishikawa N.K."/>
            <person name="Vargas-Isla R."/>
            <person name="Ushijima S."/>
            <person name="Smith C.A."/>
            <person name="Ahrendt S."/>
            <person name="Andreopoulos W."/>
            <person name="He G."/>
            <person name="Labutti K."/>
            <person name="Lipzen A."/>
            <person name="Ng V."/>
            <person name="Sandor L."/>
            <person name="Barry K."/>
            <person name="Martinez A.T."/>
            <person name="Xiao Y."/>
            <person name="Gibbons J.G."/>
            <person name="Terashima K."/>
            <person name="Hibbett D.S."/>
            <person name="Grigoriev I.V."/>
        </authorList>
    </citation>
    <scope>NUCLEOTIDE SEQUENCE</scope>
    <source>
        <strain evidence="3">TFB7829</strain>
    </source>
</reference>
<organism evidence="3 4">
    <name type="scientific">Lentinula detonsa</name>
    <dbReference type="NCBI Taxonomy" id="2804962"/>
    <lineage>
        <taxon>Eukaryota</taxon>
        <taxon>Fungi</taxon>
        <taxon>Dikarya</taxon>
        <taxon>Basidiomycota</taxon>
        <taxon>Agaricomycotina</taxon>
        <taxon>Agaricomycetes</taxon>
        <taxon>Agaricomycetidae</taxon>
        <taxon>Agaricales</taxon>
        <taxon>Marasmiineae</taxon>
        <taxon>Omphalotaceae</taxon>
        <taxon>Lentinula</taxon>
    </lineage>
</organism>
<dbReference type="EMBL" id="MU802240">
    <property type="protein sequence ID" value="KAJ3979989.1"/>
    <property type="molecule type" value="Genomic_DNA"/>
</dbReference>
<feature type="domain" description="Integrase zinc-binding" evidence="2">
    <location>
        <begin position="129"/>
        <end position="161"/>
    </location>
</feature>
<feature type="compositionally biased region" description="Polar residues" evidence="1">
    <location>
        <begin position="20"/>
        <end position="44"/>
    </location>
</feature>
<dbReference type="Pfam" id="PF17921">
    <property type="entry name" value="Integrase_H2C2"/>
    <property type="match status" value="1"/>
</dbReference>
<protein>
    <recommendedName>
        <fullName evidence="2">Integrase zinc-binding domain-containing protein</fullName>
    </recommendedName>
</protein>
<comment type="caution">
    <text evidence="3">The sequence shown here is derived from an EMBL/GenBank/DDBJ whole genome shotgun (WGS) entry which is preliminary data.</text>
</comment>
<feature type="compositionally biased region" description="Basic and acidic residues" evidence="1">
    <location>
        <begin position="10"/>
        <end position="19"/>
    </location>
</feature>
<gene>
    <name evidence="3" type="ORF">F5890DRAFT_1420488</name>
</gene>